<keyword evidence="9" id="KW-0408">Iron</keyword>
<keyword evidence="6" id="KW-0479">Metal-binding</keyword>
<accession>A0A9D2RG38</accession>
<dbReference type="PANTHER" id="PTHR33693:SF1">
    <property type="entry name" value="TYPE-4 URACIL-DNA GLYCOSYLASE"/>
    <property type="match status" value="1"/>
</dbReference>
<reference evidence="14" key="1">
    <citation type="journal article" date="2021" name="PeerJ">
        <title>Extensive microbial diversity within the chicken gut microbiome revealed by metagenomics and culture.</title>
        <authorList>
            <person name="Gilroy R."/>
            <person name="Ravi A."/>
            <person name="Getino M."/>
            <person name="Pursley I."/>
            <person name="Horton D.L."/>
            <person name="Alikhan N.F."/>
            <person name="Baker D."/>
            <person name="Gharbi K."/>
            <person name="Hall N."/>
            <person name="Watson M."/>
            <person name="Adriaenssens E.M."/>
            <person name="Foster-Nyarko E."/>
            <person name="Jarju S."/>
            <person name="Secka A."/>
            <person name="Antonio M."/>
            <person name="Oren A."/>
            <person name="Chaudhuri R.R."/>
            <person name="La Ragione R."/>
            <person name="Hildebrand F."/>
            <person name="Pallen M.J."/>
        </authorList>
    </citation>
    <scope>NUCLEOTIDE SEQUENCE</scope>
    <source>
        <strain evidence="14">9264</strain>
    </source>
</reference>
<dbReference type="Pfam" id="PF03167">
    <property type="entry name" value="UDG"/>
    <property type="match status" value="1"/>
</dbReference>
<dbReference type="GO" id="GO:0006281">
    <property type="term" value="P:DNA repair"/>
    <property type="evidence" value="ECO:0007669"/>
    <property type="project" value="UniProtKB-KW"/>
</dbReference>
<dbReference type="InterPro" id="IPR005122">
    <property type="entry name" value="Uracil-DNA_glycosylase-like"/>
</dbReference>
<evidence type="ECO:0000256" key="4">
    <source>
        <dbReference type="ARBA" id="ARBA00019403"/>
    </source>
</evidence>
<dbReference type="Proteomes" id="UP000823889">
    <property type="component" value="Unassembled WGS sequence"/>
</dbReference>
<dbReference type="Gene3D" id="3.40.470.10">
    <property type="entry name" value="Uracil-DNA glycosylase-like domain"/>
    <property type="match status" value="1"/>
</dbReference>
<evidence type="ECO:0000256" key="9">
    <source>
        <dbReference type="ARBA" id="ARBA00023004"/>
    </source>
</evidence>
<dbReference type="InterPro" id="IPR051536">
    <property type="entry name" value="UDG_Type-4/5"/>
</dbReference>
<evidence type="ECO:0000313" key="14">
    <source>
        <dbReference type="EMBL" id="HJD43762.1"/>
    </source>
</evidence>
<dbReference type="SUPFAM" id="SSF52141">
    <property type="entry name" value="Uracil-DNA glycosylase-like"/>
    <property type="match status" value="1"/>
</dbReference>
<proteinExistence type="inferred from homology"/>
<dbReference type="AlphaFoldDB" id="A0A9D2RG38"/>
<dbReference type="SMART" id="SM00986">
    <property type="entry name" value="UDG"/>
    <property type="match status" value="1"/>
</dbReference>
<dbReference type="GO" id="GO:0051539">
    <property type="term" value="F:4 iron, 4 sulfur cluster binding"/>
    <property type="evidence" value="ECO:0007669"/>
    <property type="project" value="UniProtKB-KW"/>
</dbReference>
<dbReference type="GO" id="GO:0046872">
    <property type="term" value="F:metal ion binding"/>
    <property type="evidence" value="ECO:0007669"/>
    <property type="project" value="UniProtKB-KW"/>
</dbReference>
<keyword evidence="8" id="KW-0378">Hydrolase</keyword>
<dbReference type="GO" id="GO:0004844">
    <property type="term" value="F:uracil DNA N-glycosylase activity"/>
    <property type="evidence" value="ECO:0007669"/>
    <property type="project" value="UniProtKB-EC"/>
</dbReference>
<name>A0A9D2RG38_9BURK</name>
<dbReference type="NCBIfam" id="TIGR00758">
    <property type="entry name" value="UDG_fam4"/>
    <property type="match status" value="1"/>
</dbReference>
<dbReference type="PANTHER" id="PTHR33693">
    <property type="entry name" value="TYPE-5 URACIL-DNA GLYCOSYLASE"/>
    <property type="match status" value="1"/>
</dbReference>
<evidence type="ECO:0000256" key="12">
    <source>
        <dbReference type="SAM" id="MobiDB-lite"/>
    </source>
</evidence>
<dbReference type="EMBL" id="DWUQ01000037">
    <property type="protein sequence ID" value="HJD43762.1"/>
    <property type="molecule type" value="Genomic_DNA"/>
</dbReference>
<dbReference type="InterPro" id="IPR005273">
    <property type="entry name" value="Ura-DNA_glyco_family4"/>
</dbReference>
<sequence>MGAPESALQLSAVQQAWLLELGLERALLQPYVPTRTKPSAAPALSAVSSKAEVNAPAAVHSSSRAAPAQDPSQATTANEHSGANALQAAINQLRQTEGTRRVATPSADKAESATSAAPSRPLQVATNLEDLQNQIVHCNSCALHEVRANAVVGRGSVQPRWFVIADSPSDADDRRGLAFDGPAGDLLQAMLSSVGLNADQDSYLTHLVKCRPMQNRAPTPEEVQRCSAYTLKLLELMQPNCILALGQITANQLLGTDQDIESLRGKVHHWTAPHGPTLPVVVTYHPAALLLRPQHKANAWRDLMLVKELDAQLR</sequence>
<reference evidence="14" key="2">
    <citation type="submission" date="2021-04" db="EMBL/GenBank/DDBJ databases">
        <authorList>
            <person name="Gilroy R."/>
        </authorList>
    </citation>
    <scope>NUCLEOTIDE SEQUENCE</scope>
    <source>
        <strain evidence="14">9264</strain>
    </source>
</reference>
<feature type="domain" description="Uracil-DNA glycosylase-like" evidence="13">
    <location>
        <begin position="152"/>
        <end position="304"/>
    </location>
</feature>
<comment type="caution">
    <text evidence="14">The sequence shown here is derived from an EMBL/GenBank/DDBJ whole genome shotgun (WGS) entry which is preliminary data.</text>
</comment>
<feature type="compositionally biased region" description="Polar residues" evidence="12">
    <location>
        <begin position="60"/>
        <end position="81"/>
    </location>
</feature>
<dbReference type="EC" id="3.2.2.27" evidence="3"/>
<keyword evidence="5" id="KW-0004">4Fe-4S</keyword>
<keyword evidence="11" id="KW-0234">DNA repair</keyword>
<evidence type="ECO:0000256" key="1">
    <source>
        <dbReference type="ARBA" id="ARBA00001400"/>
    </source>
</evidence>
<evidence type="ECO:0000256" key="11">
    <source>
        <dbReference type="ARBA" id="ARBA00023204"/>
    </source>
</evidence>
<feature type="region of interest" description="Disordered" evidence="12">
    <location>
        <begin position="55"/>
        <end position="82"/>
    </location>
</feature>
<comment type="catalytic activity">
    <reaction evidence="1">
        <text>Hydrolyzes single-stranded DNA or mismatched double-stranded DNA and polynucleotides, releasing free uracil.</text>
        <dbReference type="EC" id="3.2.2.27"/>
    </reaction>
</comment>
<keyword evidence="10" id="KW-0411">Iron-sulfur</keyword>
<keyword evidence="7" id="KW-0227">DNA damage</keyword>
<evidence type="ECO:0000256" key="10">
    <source>
        <dbReference type="ARBA" id="ARBA00023014"/>
    </source>
</evidence>
<dbReference type="InterPro" id="IPR036895">
    <property type="entry name" value="Uracil-DNA_glycosylase-like_sf"/>
</dbReference>
<evidence type="ECO:0000256" key="2">
    <source>
        <dbReference type="ARBA" id="ARBA00006521"/>
    </source>
</evidence>
<feature type="region of interest" description="Disordered" evidence="12">
    <location>
        <begin position="96"/>
        <end position="121"/>
    </location>
</feature>
<evidence type="ECO:0000256" key="6">
    <source>
        <dbReference type="ARBA" id="ARBA00022723"/>
    </source>
</evidence>
<dbReference type="SMART" id="SM00987">
    <property type="entry name" value="UreE_C"/>
    <property type="match status" value="1"/>
</dbReference>
<evidence type="ECO:0000256" key="3">
    <source>
        <dbReference type="ARBA" id="ARBA00012030"/>
    </source>
</evidence>
<organism evidence="14 15">
    <name type="scientific">Candidatus Paenalcaligenes intestinipullorum</name>
    <dbReference type="NCBI Taxonomy" id="2838718"/>
    <lineage>
        <taxon>Bacteria</taxon>
        <taxon>Pseudomonadati</taxon>
        <taxon>Pseudomonadota</taxon>
        <taxon>Betaproteobacteria</taxon>
        <taxon>Burkholderiales</taxon>
        <taxon>Alcaligenaceae</taxon>
        <taxon>Paenalcaligenes</taxon>
    </lineage>
</organism>
<evidence type="ECO:0000256" key="8">
    <source>
        <dbReference type="ARBA" id="ARBA00022801"/>
    </source>
</evidence>
<dbReference type="CDD" id="cd10030">
    <property type="entry name" value="UDG-F4_TTUDGA_SPO1dp_like"/>
    <property type="match status" value="1"/>
</dbReference>
<gene>
    <name evidence="14" type="ORF">H9906_01870</name>
</gene>
<protein>
    <recommendedName>
        <fullName evidence="4">Type-4 uracil-DNA glycosylase</fullName>
        <ecNumber evidence="3">3.2.2.27</ecNumber>
    </recommendedName>
</protein>
<comment type="similarity">
    <text evidence="2">Belongs to the uracil-DNA glycosylase (UDG) superfamily. Type 4 (UDGa) family.</text>
</comment>
<evidence type="ECO:0000256" key="5">
    <source>
        <dbReference type="ARBA" id="ARBA00022485"/>
    </source>
</evidence>
<evidence type="ECO:0000256" key="7">
    <source>
        <dbReference type="ARBA" id="ARBA00022763"/>
    </source>
</evidence>
<evidence type="ECO:0000259" key="13">
    <source>
        <dbReference type="SMART" id="SM00986"/>
    </source>
</evidence>
<evidence type="ECO:0000313" key="15">
    <source>
        <dbReference type="Proteomes" id="UP000823889"/>
    </source>
</evidence>